<reference evidence="2 3" key="1">
    <citation type="submission" date="2016-11" db="EMBL/GenBank/DDBJ databases">
        <title>Complete genome sequence of Sulfitobacter sp. AM1-D1, a toxic bacteria associated with marine dinoflagellate Alexandrium minutum in East China Sea.</title>
        <authorList>
            <person name="Yang Q."/>
            <person name="Zhang X."/>
            <person name="Tian X."/>
        </authorList>
    </citation>
    <scope>NUCLEOTIDE SEQUENCE [LARGE SCALE GENOMIC DNA]</scope>
    <source>
        <strain evidence="2 3">AM1-D1</strain>
    </source>
</reference>
<feature type="region of interest" description="Disordered" evidence="1">
    <location>
        <begin position="98"/>
        <end position="119"/>
    </location>
</feature>
<dbReference type="KEGG" id="suam:BOO69_09955"/>
<proteinExistence type="predicted"/>
<protein>
    <recommendedName>
        <fullName evidence="4">DUF4112 domain-containing protein</fullName>
    </recommendedName>
</protein>
<evidence type="ECO:0000313" key="3">
    <source>
        <dbReference type="Proteomes" id="UP000181897"/>
    </source>
</evidence>
<evidence type="ECO:0000256" key="1">
    <source>
        <dbReference type="SAM" id="MobiDB-lite"/>
    </source>
</evidence>
<dbReference type="EMBL" id="CP018076">
    <property type="protein sequence ID" value="APE45408.1"/>
    <property type="molecule type" value="Genomic_DNA"/>
</dbReference>
<dbReference type="InterPro" id="IPR025187">
    <property type="entry name" value="DUF4112"/>
</dbReference>
<evidence type="ECO:0000313" key="2">
    <source>
        <dbReference type="EMBL" id="APE45408.1"/>
    </source>
</evidence>
<keyword evidence="3" id="KW-1185">Reference proteome</keyword>
<organism evidence="2 3">
    <name type="scientific">Sulfitobacter alexandrii</name>
    <dbReference type="NCBI Taxonomy" id="1917485"/>
    <lineage>
        <taxon>Bacteria</taxon>
        <taxon>Pseudomonadati</taxon>
        <taxon>Pseudomonadota</taxon>
        <taxon>Alphaproteobacteria</taxon>
        <taxon>Rhodobacterales</taxon>
        <taxon>Roseobacteraceae</taxon>
        <taxon>Sulfitobacter</taxon>
    </lineage>
</organism>
<feature type="compositionally biased region" description="Polar residues" evidence="1">
    <location>
        <begin position="106"/>
        <end position="119"/>
    </location>
</feature>
<evidence type="ECO:0008006" key="4">
    <source>
        <dbReference type="Google" id="ProtNLM"/>
    </source>
</evidence>
<dbReference type="Pfam" id="PF13430">
    <property type="entry name" value="DUF4112"/>
    <property type="match status" value="1"/>
</dbReference>
<dbReference type="Proteomes" id="UP000181897">
    <property type="component" value="Chromosome"/>
</dbReference>
<accession>A0A1J0WML0</accession>
<sequence length="119" mass="12916">MDTAFRIPGTGIRFGWDAIIGLLPGVGDTLALAPSAYIIHKSHRLGAPKHVLARMVINSGIDLIVGAVPLIGDIFDVGWKSKIRNVDLLERHLREEAARAPRTDQVEGTLSSHHPNLRG</sequence>
<dbReference type="AlphaFoldDB" id="A0A1J0WML0"/>
<name>A0A1J0WML0_9RHOB</name>
<gene>
    <name evidence="2" type="ORF">BOO69_09955</name>
</gene>
<dbReference type="STRING" id="1917485.BOO69_09955"/>
<dbReference type="PANTHER" id="PTHR35519">
    <property type="entry name" value="MEMBRANE PROTEINS"/>
    <property type="match status" value="1"/>
</dbReference>
<dbReference type="PANTHER" id="PTHR35519:SF2">
    <property type="entry name" value="PH DOMAIN PROTEIN"/>
    <property type="match status" value="1"/>
</dbReference>